<dbReference type="EMBL" id="QJKJ01007499">
    <property type="protein sequence ID" value="RDX82974.1"/>
    <property type="molecule type" value="Genomic_DNA"/>
</dbReference>
<gene>
    <name evidence="1" type="ORF">CR513_36163</name>
</gene>
<evidence type="ECO:0000313" key="2">
    <source>
        <dbReference type="Proteomes" id="UP000257109"/>
    </source>
</evidence>
<dbReference type="Proteomes" id="UP000257109">
    <property type="component" value="Unassembled WGS sequence"/>
</dbReference>
<organism evidence="1 2">
    <name type="scientific">Mucuna pruriens</name>
    <name type="common">Velvet bean</name>
    <name type="synonym">Dolichos pruriens</name>
    <dbReference type="NCBI Taxonomy" id="157652"/>
    <lineage>
        <taxon>Eukaryota</taxon>
        <taxon>Viridiplantae</taxon>
        <taxon>Streptophyta</taxon>
        <taxon>Embryophyta</taxon>
        <taxon>Tracheophyta</taxon>
        <taxon>Spermatophyta</taxon>
        <taxon>Magnoliopsida</taxon>
        <taxon>eudicotyledons</taxon>
        <taxon>Gunneridae</taxon>
        <taxon>Pentapetalae</taxon>
        <taxon>rosids</taxon>
        <taxon>fabids</taxon>
        <taxon>Fabales</taxon>
        <taxon>Fabaceae</taxon>
        <taxon>Papilionoideae</taxon>
        <taxon>50 kb inversion clade</taxon>
        <taxon>NPAAA clade</taxon>
        <taxon>indigoferoid/millettioid clade</taxon>
        <taxon>Phaseoleae</taxon>
        <taxon>Mucuna</taxon>
    </lineage>
</organism>
<feature type="non-terminal residue" evidence="1">
    <location>
        <position position="1"/>
    </location>
</feature>
<protein>
    <submittedName>
        <fullName evidence="1">Uncharacterized protein</fullName>
    </submittedName>
</protein>
<comment type="caution">
    <text evidence="1">The sequence shown here is derived from an EMBL/GenBank/DDBJ whole genome shotgun (WGS) entry which is preliminary data.</text>
</comment>
<accession>A0A371FXC7</accession>
<dbReference type="OrthoDB" id="1689420at2759"/>
<sequence length="176" mass="19600">MYELKSGLIHLLPKFHGLTREDPHKHLKEFHVTVGDSGRLYQDEGISILPGWSSKGLVVSSTNTFQHVGRYEAYLHGEILSGIQNSIHKERNLWDKAAHKRDSARVLGKIQQTLCHLSTPSDQRAVYFYEGLSMMDRSMIDAASGGDLMVKTPAAARHLISNNASNTQQFGIRGSS</sequence>
<reference evidence="1" key="1">
    <citation type="submission" date="2018-05" db="EMBL/GenBank/DDBJ databases">
        <title>Draft genome of Mucuna pruriens seed.</title>
        <authorList>
            <person name="Nnadi N.E."/>
            <person name="Vos R."/>
            <person name="Hasami M.H."/>
            <person name="Devisetty U.K."/>
            <person name="Aguiy J.C."/>
        </authorList>
    </citation>
    <scope>NUCLEOTIDE SEQUENCE [LARGE SCALE GENOMIC DNA]</scope>
    <source>
        <strain evidence="1">JCA_2017</strain>
    </source>
</reference>
<evidence type="ECO:0000313" key="1">
    <source>
        <dbReference type="EMBL" id="RDX82974.1"/>
    </source>
</evidence>
<proteinExistence type="predicted"/>
<name>A0A371FXC7_MUCPR</name>
<keyword evidence="2" id="KW-1185">Reference proteome</keyword>
<dbReference type="AlphaFoldDB" id="A0A371FXC7"/>